<dbReference type="InterPro" id="IPR052575">
    <property type="entry name" value="SSU_processome_comp_20"/>
</dbReference>
<gene>
    <name evidence="6" type="ORF">DUI87_20449</name>
</gene>
<feature type="region of interest" description="Disordered" evidence="2">
    <location>
        <begin position="791"/>
        <end position="814"/>
    </location>
</feature>
<dbReference type="Pfam" id="PF20416">
    <property type="entry name" value="UTP20"/>
    <property type="match status" value="1"/>
</dbReference>
<proteinExistence type="predicted"/>
<dbReference type="GO" id="GO:0032040">
    <property type="term" value="C:small-subunit processome"/>
    <property type="evidence" value="ECO:0007669"/>
    <property type="project" value="TreeGrafter"/>
</dbReference>
<feature type="domain" description="U3 small nucleolar RNA-associated protein 20 N-terminal" evidence="3">
    <location>
        <begin position="823"/>
        <end position="1446"/>
    </location>
</feature>
<evidence type="ECO:0000313" key="6">
    <source>
        <dbReference type="EMBL" id="RMC03255.1"/>
    </source>
</evidence>
<organism evidence="6 7">
    <name type="scientific">Hirundo rustica rustica</name>
    <dbReference type="NCBI Taxonomy" id="333673"/>
    <lineage>
        <taxon>Eukaryota</taxon>
        <taxon>Metazoa</taxon>
        <taxon>Chordata</taxon>
        <taxon>Craniata</taxon>
        <taxon>Vertebrata</taxon>
        <taxon>Euteleostomi</taxon>
        <taxon>Archelosauria</taxon>
        <taxon>Archosauria</taxon>
        <taxon>Dinosauria</taxon>
        <taxon>Saurischia</taxon>
        <taxon>Theropoda</taxon>
        <taxon>Coelurosauria</taxon>
        <taxon>Aves</taxon>
        <taxon>Neognathae</taxon>
        <taxon>Neoaves</taxon>
        <taxon>Telluraves</taxon>
        <taxon>Australaves</taxon>
        <taxon>Passeriformes</taxon>
        <taxon>Sylvioidea</taxon>
        <taxon>Hirundinidae</taxon>
        <taxon>Hirundo</taxon>
    </lineage>
</organism>
<evidence type="ECO:0000259" key="5">
    <source>
        <dbReference type="Pfam" id="PF23099"/>
    </source>
</evidence>
<feature type="domain" description="U3 small nucleolar RNA-associated protein 20" evidence="4">
    <location>
        <begin position="1727"/>
        <end position="1943"/>
    </location>
</feature>
<feature type="compositionally biased region" description="Acidic residues" evidence="2">
    <location>
        <begin position="791"/>
        <end position="809"/>
    </location>
</feature>
<feature type="compositionally biased region" description="Acidic residues" evidence="2">
    <location>
        <begin position="1628"/>
        <end position="1644"/>
    </location>
</feature>
<evidence type="ECO:0000259" key="4">
    <source>
        <dbReference type="Pfam" id="PF20416"/>
    </source>
</evidence>
<keyword evidence="7" id="KW-1185">Reference proteome</keyword>
<dbReference type="SUPFAM" id="SSF48371">
    <property type="entry name" value="ARM repeat"/>
    <property type="match status" value="2"/>
</dbReference>
<feature type="domain" description="U3 small nucleolar RNA-associated protein 20 C-terminal" evidence="5">
    <location>
        <begin position="2297"/>
        <end position="2652"/>
    </location>
</feature>
<dbReference type="Pfam" id="PF07539">
    <property type="entry name" value="UTP20_N"/>
    <property type="match status" value="1"/>
</dbReference>
<evidence type="ECO:0000256" key="1">
    <source>
        <dbReference type="SAM" id="Coils"/>
    </source>
</evidence>
<evidence type="ECO:0000313" key="7">
    <source>
        <dbReference type="Proteomes" id="UP000269221"/>
    </source>
</evidence>
<dbReference type="GO" id="GO:0030686">
    <property type="term" value="C:90S preribosome"/>
    <property type="evidence" value="ECO:0007669"/>
    <property type="project" value="TreeGrafter"/>
</dbReference>
<evidence type="ECO:0000259" key="3">
    <source>
        <dbReference type="Pfam" id="PF07539"/>
    </source>
</evidence>
<comment type="caution">
    <text evidence="6">The sequence shown here is derived from an EMBL/GenBank/DDBJ whole genome shotgun (WGS) entry which is preliminary data.</text>
</comment>
<accession>A0A3M0JR91</accession>
<dbReference type="EMBL" id="QRBI01000131">
    <property type="protein sequence ID" value="RMC03255.1"/>
    <property type="molecule type" value="Genomic_DNA"/>
</dbReference>
<sequence>MKSKPSAPKSGNTHRFLTFSERLSNINIDIIHRIDRTGSYAEEVETYFFEGLRKWKELNLTQHFVQFYSEVANKCQSFNQLVYYQSAVVQSLKTHLQVEGSLAYQPLLNLVVQLARDLQADFYPHFHDFFLAITKLLDTQDTELLEWAFTSLSYLYKYLWRLMVKDIHNIYSLYSTLLAHHKLHIRNFAAESFVFLMRKVSDKNELFNLMLRDLGEHPEKVEGVGQLLFEMCKGVRNMFHSCAEPAVKLILLKLGPMTEEEIELPWLAVGEAFKQMIRSAAVHIHKEHFDIVFKCLEESLLDLQRKITKVNCSVASEQMERILQAYLILVEHANGSKVSLPEDVCQVFASGFERHFLLDFSEAVFTMKQFERHFLPCFLEYIEHCFSGTDAVAKDEAVAILAKLILVKAEPPTIGSMAFEKYPLLFTEASVRPMNKDHILPCVTSFIDSLFTAIEKGILCKGNLFVACQAVSTLLSLVESAEVLHLLPVERVKSLVTTFPSDPSVLLLADLYYTRLALCGCQEPLSQGNLMDLFEKLHPNISTGVSKVRLLTVRILNHFDNPPSAHIEGDGTEEFRPVFAILLQAELVPATVNDYREKLLHLRKLRCDIVQPAIPSGSLQEVPLRYLLGMLYINFSPLWDPVIELITSHAKEMENKQFWKVLYEHLERAATYAEMELQNELDEQEESIAETESEKMPEGEVGTVFLEQLRSRTDCSERLDHTNYRFLLWKALDKFPDRVEPRSRELSPLLLRFIRNEYYPADSLVAPSQDLRRKISGTIAAKQIPAEEVNDVAMEEEEEEEEEEKDEGEPISVGVPKKKTRRAAAKQLIAHLQVFSKFSNPRALYLEQKLNALYTQLLSHQDQNVQRIALDCIMTYKHPHLLPYRENLQRLLEDKSFKEEIVHFSISEETTVVKTEHRPDLIPVLMRILYGRMRNKTGTKTQGKSSASTRMSIVLRFLAGSLPEEIRMFLDLLFEAVKQFSNGPCQTAVLQSMSELDLAKVLPLGRQHSLFNGLEVVLKNMGHLIQHYLPEILQILLCMTAVVSCILQQREKVQPRLINPLKNLRRLGLKLVAEFFSDYETYSFTVEEIDAVFHAVVWPQVCRLASESQYSPTFLLKLIHTWSKNPRYFPLLAKQQPDHPESDILTNVFAVLSAKNLSEATSNLVMDIADSLLNSPDFEPTEQVSSLSVTDCVVMATGDVTEEPLSLGCRLVLPHVPAILQYFSKTMLNVEKVKKKKYRAQVSKELSILSKISKFIQEKSQNSVLVSLLLPFLYQSNMEQSTQIDILETVQNLLRHCSNPTSFLKPLAKLFSVIQNKLSRNKLCLVFQTLSDLDTKLKYITDVVKVNAFDQRHLDDIDFDVRLSAFQSITAHIKEMQTVDTDFLIPVMHNCFYTIQLGDMALSDNASLCLTSFIHRLAEINHTEDEYKELIHHTLLESVRRGLKSKTESIQQDYTSLLSCLIQTFPTNPEFQDLVQLTNRHDPDMDFFENMKHMQIHRRARALRKLAKQLTEEKLVLSSKSLQNYIMPYATTAIFCEKMLKHENMVTASVEVVGAICRHLSWSAYLYHLKHFIHVLQTGQIGTKLGVSLLETVLEAFHFDHKTLEKQLVTIDNQEAAAMDLEPVVEAEEAMELEQSEGEEEEVEEKNGKNLSEKAVEPEQAAEPSENAEQVPKPVSFLPRNKEELQCLIKHIQETVTVNILPKLHRCIVAKVKRDEEHKLVKSNVVNDDEVVRVPLAFAMVRMMQCLPQEVMEANLPSILLKVCTFLRNRFQEIRDIARNTLIKITEVLGVRYFLYILKEMRSALIHGYQLHVLTFTVNLLLKGLTTRLSAGDLDPCLDILIEIFNQELFGNVAEEKEVKGIVSKVMEARKNKSYDSYEILGRFIGRGQVTKLILPLKETLESTTSLKIVRKVHEALNHIMAGLIFNSDMKAESLLLLSHGLISENLPLLTEKAKKKATPPPDPRLQPESCLLLQPTPTRGGQKARVSSRTNTYILVDSGLRLLHMSLKRSKVNSSEEHALEMLDPFVQLLIDCLKSMDVKVITGALQSLVWILKFPLPSVSTNMESLINQLFLLLKEFAKTGIAKGQNFHLVVSCFKCVTILVKNAKSQITSKQLQVLLGFAEEDIYDSSRQATAFGLLKAILSRKLIVPEIDGVLQKVAQLAITGQSEPVRVQCRQDKRIYHKCMIASLYFLIFSKIYLKYILDYPLGDKLKPNLDFVLAQLEYEYETGRESALEMIAYLLDTFPQDLLHKYCGLFFLSLCMMMINDDSAKCKKMAALTCKSLLRKISNEKQDLMFSLVTEWFHSKKITEEEEEKAADRLLFSFLVLVKKLITECNLIQLTKNNDVVSTIWNHVQSHLWYPHSWVWLTATEIFGLLFASYKPEDLVNKWKETRSGKRKKIPAELSASVVFLTAELDKKMKELAFAFCHQLQSKFLDTTLSEQVIKNLLFVAKVVYLLAPASEEGKETDGKLRCEVEEQEVSEDERDTSAQGEEEREDTQEKGQPATLLWLMKKLSVMVKREAAYSPKVPIKRSCIFKFLGAISVDLGQDRVKPYLPTILTPLYRELNSNYAEQDPTLKNLSQEIIEILKKLVGLEAFSLAFSSVQKQANQKRAMRKKQRALQTVANPDIAARRKLKRHKNKAETRKRKIESLRPMYKAKRHRSHALKDLAMVE</sequence>
<dbReference type="InterPro" id="IPR057525">
    <property type="entry name" value="UTP20_C"/>
</dbReference>
<feature type="coiled-coil region" evidence="1">
    <location>
        <begin position="663"/>
        <end position="694"/>
    </location>
</feature>
<feature type="compositionally biased region" description="Acidic residues" evidence="2">
    <location>
        <begin position="2478"/>
        <end position="2499"/>
    </location>
</feature>
<dbReference type="InterPro" id="IPR011430">
    <property type="entry name" value="UTP20_N"/>
</dbReference>
<dbReference type="Pfam" id="PF23099">
    <property type="entry name" value="UTP20_C"/>
    <property type="match status" value="1"/>
</dbReference>
<feature type="compositionally biased region" description="Basic and acidic residues" evidence="2">
    <location>
        <begin position="1645"/>
        <end position="1657"/>
    </location>
</feature>
<dbReference type="STRING" id="333673.A0A3M0JR91"/>
<evidence type="ECO:0000256" key="2">
    <source>
        <dbReference type="SAM" id="MobiDB-lite"/>
    </source>
</evidence>
<dbReference type="InterPro" id="IPR046523">
    <property type="entry name" value="UTP20_dom"/>
</dbReference>
<dbReference type="InterPro" id="IPR016024">
    <property type="entry name" value="ARM-type_fold"/>
</dbReference>
<keyword evidence="1" id="KW-0175">Coiled coil</keyword>
<feature type="region of interest" description="Disordered" evidence="2">
    <location>
        <begin position="1628"/>
        <end position="1675"/>
    </location>
</feature>
<dbReference type="OrthoDB" id="360653at2759"/>
<protein>
    <submittedName>
        <fullName evidence="6">Uncharacterized protein</fullName>
    </submittedName>
</protein>
<feature type="region of interest" description="Disordered" evidence="2">
    <location>
        <begin position="2469"/>
        <end position="2504"/>
    </location>
</feature>
<dbReference type="PANTHER" id="PTHR17695">
    <property type="entry name" value="SMALL SUBUNIT PROCESSOME COMPONENT 20 HOMOLOG"/>
    <property type="match status" value="1"/>
</dbReference>
<dbReference type="PANTHER" id="PTHR17695:SF11">
    <property type="entry name" value="SMALL SUBUNIT PROCESSOME COMPONENT 20 HOMOLOG"/>
    <property type="match status" value="1"/>
</dbReference>
<reference evidence="6 7" key="1">
    <citation type="submission" date="2018-07" db="EMBL/GenBank/DDBJ databases">
        <title>A high quality draft genome assembly of the barn swallow (H. rustica rustica).</title>
        <authorList>
            <person name="Formenti G."/>
            <person name="Chiara M."/>
            <person name="Poveda L."/>
            <person name="Francoijs K.-J."/>
            <person name="Bonisoli-Alquati A."/>
            <person name="Canova L."/>
            <person name="Gianfranceschi L."/>
            <person name="Horner D.S."/>
            <person name="Saino N."/>
        </authorList>
    </citation>
    <scope>NUCLEOTIDE SEQUENCE [LARGE SCALE GENOMIC DNA]</scope>
    <source>
        <strain evidence="6">Chelidonia</strain>
        <tissue evidence="6">Blood</tissue>
    </source>
</reference>
<dbReference type="Proteomes" id="UP000269221">
    <property type="component" value="Unassembled WGS sequence"/>
</dbReference>
<name>A0A3M0JR91_HIRRU</name>